<keyword evidence="15" id="KW-1185">Reference proteome</keyword>
<dbReference type="AlphaFoldDB" id="A0ABD6EZP5"/>
<evidence type="ECO:0000256" key="7">
    <source>
        <dbReference type="ARBA" id="ARBA00022917"/>
    </source>
</evidence>
<dbReference type="Proteomes" id="UP001608902">
    <property type="component" value="Unassembled WGS sequence"/>
</dbReference>
<dbReference type="PANTHER" id="PTHR11538:SF41">
    <property type="entry name" value="PHENYLALANINE--TRNA LIGASE, MITOCHONDRIAL"/>
    <property type="match status" value="1"/>
</dbReference>
<protein>
    <recommendedName>
        <fullName evidence="3">phenylalanine--tRNA ligase</fullName>
        <ecNumber evidence="3">6.1.1.20</ecNumber>
    </recommendedName>
    <alternativeName>
        <fullName evidence="11">Phenylalanyl-tRNA synthetase</fullName>
    </alternativeName>
</protein>
<dbReference type="SUPFAM" id="SSF55681">
    <property type="entry name" value="Class II aaRS and biotin synthetases"/>
    <property type="match status" value="1"/>
</dbReference>
<dbReference type="GO" id="GO:0005524">
    <property type="term" value="F:ATP binding"/>
    <property type="evidence" value="ECO:0007669"/>
    <property type="project" value="UniProtKB-KW"/>
</dbReference>
<name>A0ABD6EZP5_9BILA</name>
<dbReference type="InterPro" id="IPR045864">
    <property type="entry name" value="aa-tRNA-synth_II/BPL/LPL"/>
</dbReference>
<comment type="caution">
    <text evidence="14">The sequence shown here is derived from an EMBL/GenBank/DDBJ whole genome shotgun (WGS) entry which is preliminary data.</text>
</comment>
<evidence type="ECO:0000256" key="3">
    <source>
        <dbReference type="ARBA" id="ARBA00012814"/>
    </source>
</evidence>
<comment type="subcellular location">
    <subcellularLocation>
        <location evidence="1">Mitochondrion matrix</location>
    </subcellularLocation>
</comment>
<dbReference type="InterPro" id="IPR002319">
    <property type="entry name" value="Phenylalanyl-tRNA_Synthase"/>
</dbReference>
<dbReference type="GO" id="GO:0004826">
    <property type="term" value="F:phenylalanine-tRNA ligase activity"/>
    <property type="evidence" value="ECO:0007669"/>
    <property type="project" value="UniProtKB-EC"/>
</dbReference>
<dbReference type="Pfam" id="PF01409">
    <property type="entry name" value="tRNA-synt_2d"/>
    <property type="match status" value="2"/>
</dbReference>
<dbReference type="SUPFAM" id="SSF54991">
    <property type="entry name" value="Anticodon-binding domain of PheRS"/>
    <property type="match status" value="1"/>
</dbReference>
<evidence type="ECO:0000256" key="5">
    <source>
        <dbReference type="ARBA" id="ARBA00022741"/>
    </source>
</evidence>
<dbReference type="EMBL" id="JBGFUD010013415">
    <property type="protein sequence ID" value="MFH4983709.1"/>
    <property type="molecule type" value="Genomic_DNA"/>
</dbReference>
<keyword evidence="7" id="KW-0648">Protein biosynthesis</keyword>
<sequence length="243" mass="28127">MTVFLGLDNFIVIGDVYRRDEINRTHYPAFHQLECVQLFTANELFGTSVNTPSLFEENGKRDEVKQEWHTLNATNFITIQLKECPIFSLYSAGATDKVGWAFGLGLERLAMILYDIPDIRLFWSQDSGFLSQFAGKSPEHRFKYKPVSVHPQVFFDLSFWLPDGVIPEELTANTYDLIRSVGGLLVEQVNLSDSFTNRKTGKRSQTYRIVYRSNEKALTKEEVRVVHEEIEKQMEKRFSVKVR</sequence>
<dbReference type="EC" id="6.1.1.20" evidence="3"/>
<dbReference type="GO" id="GO:0005759">
    <property type="term" value="C:mitochondrial matrix"/>
    <property type="evidence" value="ECO:0007669"/>
    <property type="project" value="UniProtKB-SubCell"/>
</dbReference>
<dbReference type="SMART" id="SM00896">
    <property type="entry name" value="FDX-ACB"/>
    <property type="match status" value="1"/>
</dbReference>
<evidence type="ECO:0000256" key="2">
    <source>
        <dbReference type="ARBA" id="ARBA00008226"/>
    </source>
</evidence>
<evidence type="ECO:0000256" key="9">
    <source>
        <dbReference type="ARBA" id="ARBA00023128"/>
    </source>
</evidence>
<keyword evidence="5" id="KW-0547">Nucleotide-binding</keyword>
<comment type="catalytic activity">
    <reaction evidence="12">
        <text>tRNA(Phe) + L-phenylalanine + ATP = L-phenylalanyl-tRNA(Phe) + AMP + diphosphate + H(+)</text>
        <dbReference type="Rhea" id="RHEA:19413"/>
        <dbReference type="Rhea" id="RHEA-COMP:9668"/>
        <dbReference type="Rhea" id="RHEA-COMP:9699"/>
        <dbReference type="ChEBI" id="CHEBI:15378"/>
        <dbReference type="ChEBI" id="CHEBI:30616"/>
        <dbReference type="ChEBI" id="CHEBI:33019"/>
        <dbReference type="ChEBI" id="CHEBI:58095"/>
        <dbReference type="ChEBI" id="CHEBI:78442"/>
        <dbReference type="ChEBI" id="CHEBI:78531"/>
        <dbReference type="ChEBI" id="CHEBI:456215"/>
        <dbReference type="EC" id="6.1.1.20"/>
    </reaction>
</comment>
<dbReference type="FunFam" id="3.30.70.380:FF:000002">
    <property type="entry name" value="phenylalanine--tRNA ligase, mitochondrial"/>
    <property type="match status" value="1"/>
</dbReference>
<evidence type="ECO:0000256" key="4">
    <source>
        <dbReference type="ARBA" id="ARBA00022598"/>
    </source>
</evidence>
<proteinExistence type="inferred from homology"/>
<evidence type="ECO:0000313" key="15">
    <source>
        <dbReference type="Proteomes" id="UP001608902"/>
    </source>
</evidence>
<evidence type="ECO:0000256" key="8">
    <source>
        <dbReference type="ARBA" id="ARBA00022946"/>
    </source>
</evidence>
<dbReference type="PROSITE" id="PS51447">
    <property type="entry name" value="FDX_ACB"/>
    <property type="match status" value="1"/>
</dbReference>
<evidence type="ECO:0000256" key="1">
    <source>
        <dbReference type="ARBA" id="ARBA00004305"/>
    </source>
</evidence>
<gene>
    <name evidence="14" type="ORF">AB6A40_010418</name>
</gene>
<keyword evidence="8" id="KW-0809">Transit peptide</keyword>
<organism evidence="14 15">
    <name type="scientific">Gnathostoma spinigerum</name>
    <dbReference type="NCBI Taxonomy" id="75299"/>
    <lineage>
        <taxon>Eukaryota</taxon>
        <taxon>Metazoa</taxon>
        <taxon>Ecdysozoa</taxon>
        <taxon>Nematoda</taxon>
        <taxon>Chromadorea</taxon>
        <taxon>Rhabditida</taxon>
        <taxon>Spirurina</taxon>
        <taxon>Gnathostomatomorpha</taxon>
        <taxon>Gnathostomatoidea</taxon>
        <taxon>Gnathostomatidae</taxon>
        <taxon>Gnathostoma</taxon>
    </lineage>
</organism>
<comment type="similarity">
    <text evidence="2">Belongs to the class-II aminoacyl-tRNA synthetase family.</text>
</comment>
<keyword evidence="9" id="KW-0496">Mitochondrion</keyword>
<evidence type="ECO:0000256" key="6">
    <source>
        <dbReference type="ARBA" id="ARBA00022840"/>
    </source>
</evidence>
<feature type="domain" description="FDX-ACB" evidence="13">
    <location>
        <begin position="148"/>
        <end position="243"/>
    </location>
</feature>
<evidence type="ECO:0000259" key="13">
    <source>
        <dbReference type="PROSITE" id="PS51447"/>
    </source>
</evidence>
<dbReference type="Gene3D" id="3.30.70.380">
    <property type="entry name" value="Ferrodoxin-fold anticodon-binding domain"/>
    <property type="match status" value="1"/>
</dbReference>
<evidence type="ECO:0000256" key="11">
    <source>
        <dbReference type="ARBA" id="ARBA00031194"/>
    </source>
</evidence>
<keyword evidence="6" id="KW-0067">ATP-binding</keyword>
<dbReference type="PANTHER" id="PTHR11538">
    <property type="entry name" value="PHENYLALANYL-TRNA SYNTHETASE"/>
    <property type="match status" value="1"/>
</dbReference>
<evidence type="ECO:0000313" key="14">
    <source>
        <dbReference type="EMBL" id="MFH4983709.1"/>
    </source>
</evidence>
<dbReference type="Pfam" id="PF03147">
    <property type="entry name" value="FDX-ACB"/>
    <property type="match status" value="1"/>
</dbReference>
<keyword evidence="10" id="KW-0030">Aminoacyl-tRNA synthetase</keyword>
<dbReference type="Gene3D" id="3.30.930.10">
    <property type="entry name" value="Bira Bifunctional Protein, Domain 2"/>
    <property type="match status" value="2"/>
</dbReference>
<reference evidence="14 15" key="1">
    <citation type="submission" date="2024-08" db="EMBL/GenBank/DDBJ databases">
        <title>Gnathostoma spinigerum genome.</title>
        <authorList>
            <person name="Gonzalez-Bertolin B."/>
            <person name="Monzon S."/>
            <person name="Zaballos A."/>
            <person name="Jimenez P."/>
            <person name="Dekumyoy P."/>
            <person name="Varona S."/>
            <person name="Cuesta I."/>
            <person name="Sumanam S."/>
            <person name="Adisakwattana P."/>
            <person name="Gasser R.B."/>
            <person name="Hernandez-Gonzalez A."/>
            <person name="Young N.D."/>
            <person name="Perteguer M.J."/>
        </authorList>
    </citation>
    <scope>NUCLEOTIDE SEQUENCE [LARGE SCALE GENOMIC DNA]</scope>
    <source>
        <strain evidence="14">AL3</strain>
        <tissue evidence="14">Liver</tissue>
    </source>
</reference>
<accession>A0ABD6EZP5</accession>
<evidence type="ECO:0000256" key="12">
    <source>
        <dbReference type="ARBA" id="ARBA00049255"/>
    </source>
</evidence>
<dbReference type="GO" id="GO:0006412">
    <property type="term" value="P:translation"/>
    <property type="evidence" value="ECO:0007669"/>
    <property type="project" value="UniProtKB-KW"/>
</dbReference>
<dbReference type="InterPro" id="IPR036690">
    <property type="entry name" value="Fdx_antiC-bd_sf"/>
</dbReference>
<evidence type="ECO:0000256" key="10">
    <source>
        <dbReference type="ARBA" id="ARBA00023146"/>
    </source>
</evidence>
<dbReference type="InterPro" id="IPR005121">
    <property type="entry name" value="Fdx_antiC-bd"/>
</dbReference>
<keyword evidence="4" id="KW-0436">Ligase</keyword>